<dbReference type="Proteomes" id="UP000198734">
    <property type="component" value="Unassembled WGS sequence"/>
</dbReference>
<gene>
    <name evidence="3" type="ORF">SAMN05421670_2691</name>
</gene>
<dbReference type="EMBL" id="FOXU01000005">
    <property type="protein sequence ID" value="SFQ55814.1"/>
    <property type="molecule type" value="Genomic_DNA"/>
</dbReference>
<name>A0A1I5ZH58_9BACI</name>
<evidence type="ECO:0000313" key="3">
    <source>
        <dbReference type="EMBL" id="SFQ55814.1"/>
    </source>
</evidence>
<dbReference type="AlphaFoldDB" id="A0A1I5ZH58"/>
<dbReference type="PANTHER" id="PTHR43318">
    <property type="entry name" value="UDP-N-ACETYLGLUCOSAMINE 4,6-DEHYDRATASE"/>
    <property type="match status" value="1"/>
</dbReference>
<dbReference type="Pfam" id="PF02719">
    <property type="entry name" value="Polysacc_synt_2"/>
    <property type="match status" value="1"/>
</dbReference>
<dbReference type="PANTHER" id="PTHR43318:SF2">
    <property type="entry name" value="UDP-N-ACETYLGLUCOSAMINE 4,6-DEHYDRATASE (INVERTING)"/>
    <property type="match status" value="1"/>
</dbReference>
<dbReference type="InterPro" id="IPR051203">
    <property type="entry name" value="Polysaccharide_Synthase-Rel"/>
</dbReference>
<evidence type="ECO:0000313" key="4">
    <source>
        <dbReference type="Proteomes" id="UP000198734"/>
    </source>
</evidence>
<accession>A0A1I5ZH58</accession>
<dbReference type="InterPro" id="IPR003869">
    <property type="entry name" value="Polysac_CapD-like"/>
</dbReference>
<dbReference type="SUPFAM" id="SSF51735">
    <property type="entry name" value="NAD(P)-binding Rossmann-fold domains"/>
    <property type="match status" value="1"/>
</dbReference>
<comment type="similarity">
    <text evidence="1">Belongs to the polysaccharide synthase family.</text>
</comment>
<dbReference type="STRING" id="126156.SAMN05421670_2691"/>
<organism evidence="3 4">
    <name type="scientific">Psychrobacillus psychrotolerans</name>
    <dbReference type="NCBI Taxonomy" id="126156"/>
    <lineage>
        <taxon>Bacteria</taxon>
        <taxon>Bacillati</taxon>
        <taxon>Bacillota</taxon>
        <taxon>Bacilli</taxon>
        <taxon>Bacillales</taxon>
        <taxon>Bacillaceae</taxon>
        <taxon>Psychrobacillus</taxon>
    </lineage>
</organism>
<evidence type="ECO:0000259" key="2">
    <source>
        <dbReference type="Pfam" id="PF02719"/>
    </source>
</evidence>
<sequence>MVFTDATILITGGTGSWGIELVTQLLLLDPRKVIIFSRNENRQVMMRQNFEDTRLQFSIGDIRDENALSSACVGVDYVFHLAALKHVPVCEENPLEAIKTNIVGTQNVIETSIKNQVKKVIYVSTDKAADPANTYGMTKALGEKLILGANELGSLTRFLCIRGGNVLGSSGSVLPIFMRQLEEENKIRITDKRMTRYFVTPKQAIKTLLQATELGNGGEIFVMYMNACNILDLAEVLIEYYNKKNVHILETGARVGEKTHEVLVAENEIPMATVFNKDLIKITPVNSTSKTSSIPSILVDTKQNLMTKQEIKELLVEGGFLK</sequence>
<dbReference type="InterPro" id="IPR036291">
    <property type="entry name" value="NAD(P)-bd_dom_sf"/>
</dbReference>
<dbReference type="CDD" id="cd05237">
    <property type="entry name" value="UDP_invert_4-6DH_SDR_e"/>
    <property type="match status" value="1"/>
</dbReference>
<proteinExistence type="inferred from homology"/>
<protein>
    <submittedName>
        <fullName evidence="3">Polysaccharide biosynthesis protein</fullName>
    </submittedName>
</protein>
<reference evidence="4" key="1">
    <citation type="submission" date="2016-10" db="EMBL/GenBank/DDBJ databases">
        <authorList>
            <person name="Varghese N."/>
            <person name="Submissions S."/>
        </authorList>
    </citation>
    <scope>NUCLEOTIDE SEQUENCE [LARGE SCALE GENOMIC DNA]</scope>
    <source>
        <strain evidence="4">DSM 11706</strain>
    </source>
</reference>
<feature type="domain" description="Polysaccharide biosynthesis protein CapD-like" evidence="2">
    <location>
        <begin position="8"/>
        <end position="277"/>
    </location>
</feature>
<keyword evidence="4" id="KW-1185">Reference proteome</keyword>
<dbReference type="Gene3D" id="3.40.50.720">
    <property type="entry name" value="NAD(P)-binding Rossmann-like Domain"/>
    <property type="match status" value="1"/>
</dbReference>
<evidence type="ECO:0000256" key="1">
    <source>
        <dbReference type="ARBA" id="ARBA00007430"/>
    </source>
</evidence>